<proteinExistence type="predicted"/>
<protein>
    <submittedName>
        <fullName evidence="1">Uncharacterized protein</fullName>
    </submittedName>
</protein>
<dbReference type="Proteomes" id="UP000605392">
    <property type="component" value="Unassembled WGS sequence"/>
</dbReference>
<accession>A0ACB5PVY7</accession>
<keyword evidence="2" id="KW-1185">Reference proteome</keyword>
<sequence length="117" mass="13598">MHWKKGLTDNLAFRKFKLLKHTETDVIYLTQSELQILFEADLSAESRLAKVRDLFLFALGCITGLRHSDFSTIRPENIESDQLVLRTIKMGDWLRLDLNQYSRTILQPYSNGLPKLS</sequence>
<evidence type="ECO:0000313" key="2">
    <source>
        <dbReference type="Proteomes" id="UP000605392"/>
    </source>
</evidence>
<dbReference type="EMBL" id="BMFN01000003">
    <property type="protein sequence ID" value="GGF77492.1"/>
    <property type="molecule type" value="Genomic_DNA"/>
</dbReference>
<organism evidence="1 2">
    <name type="scientific">Hymenobacter qilianensis</name>
    <dbReference type="NCBI Taxonomy" id="1385715"/>
    <lineage>
        <taxon>Bacteria</taxon>
        <taxon>Pseudomonadati</taxon>
        <taxon>Bacteroidota</taxon>
        <taxon>Cytophagia</taxon>
        <taxon>Cytophagales</taxon>
        <taxon>Hymenobacteraceae</taxon>
        <taxon>Hymenobacter</taxon>
    </lineage>
</organism>
<gene>
    <name evidence="1" type="ORF">GCM10011375_35710</name>
</gene>
<reference evidence="1 2" key="1">
    <citation type="journal article" date="2019" name="Int. J. Syst. Evol. Microbiol.">
        <title>The Global Catalogue of Microorganisms (GCM) 10K type strain sequencing project: providing services to taxonomists for standard genome sequencing and annotation.</title>
        <authorList>
            <consortium name="The Broad Institute Genomics Platform"/>
            <consortium name="The Broad Institute Genome Sequencing Center for Infectious Disease"/>
            <person name="Wu L."/>
            <person name="Ma J."/>
        </authorList>
    </citation>
    <scope>NUCLEOTIDE SEQUENCE [LARGE SCALE GENOMIC DNA]</scope>
    <source>
        <strain evidence="1 2">CGMCC 1.12720</strain>
    </source>
</reference>
<name>A0ACB5PVY7_9BACT</name>
<comment type="caution">
    <text evidence="1">The sequence shown here is derived from an EMBL/GenBank/DDBJ whole genome shotgun (WGS) entry which is preliminary data.</text>
</comment>
<evidence type="ECO:0000313" key="1">
    <source>
        <dbReference type="EMBL" id="GGF77492.1"/>
    </source>
</evidence>